<dbReference type="InterPro" id="IPR020846">
    <property type="entry name" value="MFS_dom"/>
</dbReference>
<feature type="transmembrane region" description="Helical" evidence="8">
    <location>
        <begin position="326"/>
        <end position="344"/>
    </location>
</feature>
<name>A0A9P7YA31_9HELO</name>
<evidence type="ECO:0000256" key="6">
    <source>
        <dbReference type="ARBA" id="ARBA00023136"/>
    </source>
</evidence>
<dbReference type="EMBL" id="MU251722">
    <property type="protein sequence ID" value="KAG9229899.1"/>
    <property type="molecule type" value="Genomic_DNA"/>
</dbReference>
<dbReference type="PROSITE" id="PS00216">
    <property type="entry name" value="SUGAR_TRANSPORT_1"/>
    <property type="match status" value="1"/>
</dbReference>
<dbReference type="InterPro" id="IPR005829">
    <property type="entry name" value="Sugar_transporter_CS"/>
</dbReference>
<sequence>MFSPISRIPKYVQAATLISIGGLLFGLDTGTIGPLTTMPQYYESFGHISSTIHGLVVSTILITASISSFFGGHVANSLGRLRGVAIGSAIFGAGAAIEGGSVKLGMLITGRAIKGIGEGTFLSTSIVYITEISPPQYRGTLASIPQLFTTVGLCAGYFICYGTVNISSSISWRLPFLLQAGISFLFSTSTLLLLPESPRWLSSHGRKQQALAAWNSLQIATAEREKEDEIPNAQEMQPVKTKDILGVFGRDVWKQTSLGVFLMSMQQLTGIDGILYYAPLLFASAGLKSSTASFLASGISGLLILLVTIPAFLLADKWGRKTASMLGGFFQMGLLFLIGSLYATGAVHEEHGVARWVVIISIFAFAVVFSGTWGVSFRVYISEIQPPKTRAGATSLSLSANWVMNWIVAFTTPIFLAHSSFGVYFLWGSFALITVVVCALFMPETRGKSLEEIDASFKHTGHDVEKIDTPLVSSSTSVKPNTVICAKEAGIS</sequence>
<keyword evidence="4 8" id="KW-0812">Transmembrane</keyword>
<evidence type="ECO:0000313" key="11">
    <source>
        <dbReference type="Proteomes" id="UP000824998"/>
    </source>
</evidence>
<dbReference type="Proteomes" id="UP000824998">
    <property type="component" value="Unassembled WGS sequence"/>
</dbReference>
<dbReference type="NCBIfam" id="TIGR00879">
    <property type="entry name" value="SP"/>
    <property type="match status" value="1"/>
</dbReference>
<accession>A0A9P7YA31</accession>
<keyword evidence="3 7" id="KW-0813">Transport</keyword>
<proteinExistence type="inferred from homology"/>
<dbReference type="PANTHER" id="PTHR48022:SF2">
    <property type="entry name" value="PLASTIDIC GLUCOSE TRANSPORTER 4"/>
    <property type="match status" value="1"/>
</dbReference>
<feature type="domain" description="Major facilitator superfamily (MFS) profile" evidence="9">
    <location>
        <begin position="14"/>
        <end position="446"/>
    </location>
</feature>
<dbReference type="SUPFAM" id="SSF103473">
    <property type="entry name" value="MFS general substrate transporter"/>
    <property type="match status" value="1"/>
</dbReference>
<evidence type="ECO:0000256" key="1">
    <source>
        <dbReference type="ARBA" id="ARBA00004141"/>
    </source>
</evidence>
<keyword evidence="11" id="KW-1185">Reference proteome</keyword>
<comment type="caution">
    <text evidence="10">The sequence shown here is derived from an EMBL/GenBank/DDBJ whole genome shotgun (WGS) entry which is preliminary data.</text>
</comment>
<evidence type="ECO:0000259" key="9">
    <source>
        <dbReference type="PROSITE" id="PS50850"/>
    </source>
</evidence>
<feature type="transmembrane region" description="Helical" evidence="8">
    <location>
        <begin position="393"/>
        <end position="415"/>
    </location>
</feature>
<dbReference type="Pfam" id="PF00083">
    <property type="entry name" value="Sugar_tr"/>
    <property type="match status" value="1"/>
</dbReference>
<dbReference type="PRINTS" id="PR00171">
    <property type="entry name" value="SUGRTRNSPORT"/>
</dbReference>
<feature type="transmembrane region" description="Helical" evidence="8">
    <location>
        <begin position="356"/>
        <end position="381"/>
    </location>
</feature>
<feature type="transmembrane region" description="Helical" evidence="8">
    <location>
        <begin position="52"/>
        <end position="72"/>
    </location>
</feature>
<dbReference type="Gene3D" id="1.20.1250.20">
    <property type="entry name" value="MFS general substrate transporter like domains"/>
    <property type="match status" value="1"/>
</dbReference>
<dbReference type="InterPro" id="IPR050360">
    <property type="entry name" value="MFS_Sugar_Transporters"/>
</dbReference>
<dbReference type="InterPro" id="IPR036259">
    <property type="entry name" value="MFS_trans_sf"/>
</dbReference>
<keyword evidence="6 8" id="KW-0472">Membrane</keyword>
<dbReference type="PANTHER" id="PTHR48022">
    <property type="entry name" value="PLASTIDIC GLUCOSE TRANSPORTER 4"/>
    <property type="match status" value="1"/>
</dbReference>
<evidence type="ECO:0000256" key="8">
    <source>
        <dbReference type="SAM" id="Phobius"/>
    </source>
</evidence>
<dbReference type="OrthoDB" id="5399138at2759"/>
<feature type="transmembrane region" description="Helical" evidence="8">
    <location>
        <begin position="258"/>
        <end position="282"/>
    </location>
</feature>
<protein>
    <submittedName>
        <fullName evidence="10">General substrate transporter</fullName>
    </submittedName>
</protein>
<reference evidence="10" key="1">
    <citation type="journal article" date="2021" name="IMA Fungus">
        <title>Genomic characterization of three marine fungi, including Emericellopsis atlantica sp. nov. with signatures of a generalist lifestyle and marine biomass degradation.</title>
        <authorList>
            <person name="Hagestad O.C."/>
            <person name="Hou L."/>
            <person name="Andersen J.H."/>
            <person name="Hansen E.H."/>
            <person name="Altermark B."/>
            <person name="Li C."/>
            <person name="Kuhnert E."/>
            <person name="Cox R.J."/>
            <person name="Crous P.W."/>
            <person name="Spatafora J.W."/>
            <person name="Lail K."/>
            <person name="Amirebrahimi M."/>
            <person name="Lipzen A."/>
            <person name="Pangilinan J."/>
            <person name="Andreopoulos W."/>
            <person name="Hayes R.D."/>
            <person name="Ng V."/>
            <person name="Grigoriev I.V."/>
            <person name="Jackson S.A."/>
            <person name="Sutton T.D.S."/>
            <person name="Dobson A.D.W."/>
            <person name="Rama T."/>
        </authorList>
    </citation>
    <scope>NUCLEOTIDE SEQUENCE</scope>
    <source>
        <strain evidence="10">TRa018bII</strain>
    </source>
</reference>
<comment type="subcellular location">
    <subcellularLocation>
        <location evidence="1">Membrane</location>
        <topology evidence="1">Multi-pass membrane protein</topology>
    </subcellularLocation>
</comment>
<evidence type="ECO:0000256" key="2">
    <source>
        <dbReference type="ARBA" id="ARBA00010992"/>
    </source>
</evidence>
<dbReference type="PROSITE" id="PS50850">
    <property type="entry name" value="MFS"/>
    <property type="match status" value="1"/>
</dbReference>
<evidence type="ECO:0000256" key="3">
    <source>
        <dbReference type="ARBA" id="ARBA00022448"/>
    </source>
</evidence>
<evidence type="ECO:0000256" key="7">
    <source>
        <dbReference type="RuleBase" id="RU003346"/>
    </source>
</evidence>
<comment type="similarity">
    <text evidence="2 7">Belongs to the major facilitator superfamily. Sugar transporter (TC 2.A.1.1) family.</text>
</comment>
<dbReference type="InterPro" id="IPR003663">
    <property type="entry name" value="Sugar/inositol_transpt"/>
</dbReference>
<feature type="transmembrane region" description="Helical" evidence="8">
    <location>
        <begin position="12"/>
        <end position="32"/>
    </location>
</feature>
<organism evidence="10 11">
    <name type="scientific">Amylocarpus encephaloides</name>
    <dbReference type="NCBI Taxonomy" id="45428"/>
    <lineage>
        <taxon>Eukaryota</taxon>
        <taxon>Fungi</taxon>
        <taxon>Dikarya</taxon>
        <taxon>Ascomycota</taxon>
        <taxon>Pezizomycotina</taxon>
        <taxon>Leotiomycetes</taxon>
        <taxon>Helotiales</taxon>
        <taxon>Helotiales incertae sedis</taxon>
        <taxon>Amylocarpus</taxon>
    </lineage>
</organism>
<dbReference type="InterPro" id="IPR005828">
    <property type="entry name" value="MFS_sugar_transport-like"/>
</dbReference>
<feature type="transmembrane region" description="Helical" evidence="8">
    <location>
        <begin position="147"/>
        <end position="164"/>
    </location>
</feature>
<gene>
    <name evidence="10" type="ORF">BJ875DRAFT_473676</name>
</gene>
<dbReference type="GO" id="GO:0005351">
    <property type="term" value="F:carbohydrate:proton symporter activity"/>
    <property type="evidence" value="ECO:0007669"/>
    <property type="project" value="TreeGrafter"/>
</dbReference>
<dbReference type="FunFam" id="1.20.1250.20:FF:000134">
    <property type="entry name" value="MFS sugar transporter protein"/>
    <property type="match status" value="1"/>
</dbReference>
<evidence type="ECO:0000256" key="5">
    <source>
        <dbReference type="ARBA" id="ARBA00022989"/>
    </source>
</evidence>
<evidence type="ECO:0000256" key="4">
    <source>
        <dbReference type="ARBA" id="ARBA00022692"/>
    </source>
</evidence>
<keyword evidence="5 8" id="KW-1133">Transmembrane helix</keyword>
<evidence type="ECO:0000313" key="10">
    <source>
        <dbReference type="EMBL" id="KAG9229899.1"/>
    </source>
</evidence>
<dbReference type="AlphaFoldDB" id="A0A9P7YA31"/>
<dbReference type="GO" id="GO:0016020">
    <property type="term" value="C:membrane"/>
    <property type="evidence" value="ECO:0007669"/>
    <property type="project" value="UniProtKB-SubCell"/>
</dbReference>
<feature type="transmembrane region" description="Helical" evidence="8">
    <location>
        <begin position="294"/>
        <end position="314"/>
    </location>
</feature>
<dbReference type="PROSITE" id="PS00217">
    <property type="entry name" value="SUGAR_TRANSPORT_2"/>
    <property type="match status" value="1"/>
</dbReference>
<feature type="transmembrane region" description="Helical" evidence="8">
    <location>
        <begin position="421"/>
        <end position="442"/>
    </location>
</feature>